<sequence>MDRVASNMKLSEWKQSNLCKAHEQLHSEASSFLLFSLQWKDLETHFESTREMILTQCEEVERREKAIALKEEKLVDLEKCILECSKEVELRKNELSELNRLIVKCDSAVKGKEMELELMHERLGVLSKDIKMKEDELCRACRRLSDLEKEFEEKEKDFEMVRERIDDCEHAMELKEQKLNGVMQLIEERLMECELKEKSVESIRALLRNHEEELAIKEKQFDAIQMAIKDSNGELKLKEKELETIQNMIATKWKEKRLDKIEKTIKVRTEELDLKEQEFDVMWSKLGALSEDLLSKESELESIKSCIKEHSKELDVQEKQLDGTQQSIRDCQNAVMMLTNYVSTIEKAIIECSKEWELEENHHHSLKETVDGNSNDFSSVVEQHGSISLTVDKCLEGLKSQKEHFNALRKFIEERSKYLENVENNFKRRMEELNKKDEKVSLYLKEIESLKADMDSQILLLEKDREELRLKEIQHKAPDEELESKEKEINLVRALIQKCNEKVKLIDDPNNLHLQVKTEESGCKPAGSSNTLHFPTGSALDGKLLLALLCEHLKLHDLVRAELMITLKASSDPAKLVLDAMRWFYPTHTESKDAKIDFYNVKRGCIFLSELLLNFSPKITPPLKEEALRLAGLWKAKLVMPVENHAEVVAFLLLVANFRLASNFNAGELQILLNSVSQYKQAFELSRALGIGDKSSEVNATPTPSLVELEQPNEGLVFSSKNEQLSMEPNEKRLYVLLNKKRLTGSKLIPSVILSILKQSLDPAKLVLDLIQGSFHQHLKKEQLGFKENFLTWSTLLLKQLKQISPSIGPKEREDAMKIAIDWKQNMRSDTNGSMDAVGFLQLLVSYGLTTSFSGDEILKLFENIVHHEQASELCLMFGYKQQIQDIVQNLIGTKQVVKAVRFVCGFKLEFFRPVQILNEYLRDVRNATVLASKKNQGQKDVPTAIAMDEAIDKEIDAVKSVISCIADCNLSSEISSQVLETRVVSLEEMRRLKFNSNGQPTSLTTSKPQPSKAYTEAQCSNPTKVLPNWEKSDVPQSHPKHHQFRKHPSSTHKPHQQHQGPQKMQKKRKFQKSSMRHPRKQPCQTRPVFLSSLPRVHDETSMFQRYNSRFMGMHGLFGLHEGDCESPKHGNHYPRSTRPLT</sequence>
<gene>
    <name evidence="7" type="ORF">Csa_2G277090</name>
</gene>
<dbReference type="OMA" id="MKLAVEW"/>
<dbReference type="Gramene" id="KGN61967">
    <property type="protein sequence ID" value="KGN61967"/>
    <property type="gene ID" value="Csa_2G277090"/>
</dbReference>
<dbReference type="GO" id="GO:0009908">
    <property type="term" value="P:flower development"/>
    <property type="evidence" value="ECO:0007669"/>
    <property type="project" value="UniProtKB-KW"/>
</dbReference>
<evidence type="ECO:0000313" key="7">
    <source>
        <dbReference type="EMBL" id="KGN61967.1"/>
    </source>
</evidence>
<keyword evidence="8" id="KW-1185">Reference proteome</keyword>
<feature type="region of interest" description="Disordered" evidence="6">
    <location>
        <begin position="996"/>
        <end position="1092"/>
    </location>
</feature>
<proteinExistence type="inferred from homology"/>
<organism evidence="7 8">
    <name type="scientific">Cucumis sativus</name>
    <name type="common">Cucumber</name>
    <dbReference type="NCBI Taxonomy" id="3659"/>
    <lineage>
        <taxon>Eukaryota</taxon>
        <taxon>Viridiplantae</taxon>
        <taxon>Streptophyta</taxon>
        <taxon>Embryophyta</taxon>
        <taxon>Tracheophyta</taxon>
        <taxon>Spermatophyta</taxon>
        <taxon>Magnoliopsida</taxon>
        <taxon>eudicotyledons</taxon>
        <taxon>Gunneridae</taxon>
        <taxon>Pentapetalae</taxon>
        <taxon>rosids</taxon>
        <taxon>fabids</taxon>
        <taxon>Cucurbitales</taxon>
        <taxon>Cucurbitaceae</taxon>
        <taxon>Benincaseae</taxon>
        <taxon>Cucumis</taxon>
    </lineage>
</organism>
<protein>
    <recommendedName>
        <fullName evidence="9">FRIGIDA-like protein</fullName>
    </recommendedName>
</protein>
<dbReference type="SMR" id="A0A0A0LMH5"/>
<keyword evidence="3" id="KW-0221">Differentiation</keyword>
<evidence type="ECO:0008006" key="9">
    <source>
        <dbReference type="Google" id="ProtNLM"/>
    </source>
</evidence>
<dbReference type="eggNOG" id="ENOG502QR8U">
    <property type="taxonomic scope" value="Eukaryota"/>
</dbReference>
<dbReference type="PANTHER" id="PTHR31791">
    <property type="entry name" value="FRIGIDA-LIKE PROTEIN 3-RELATED"/>
    <property type="match status" value="1"/>
</dbReference>
<dbReference type="AlphaFoldDB" id="A0A0A0LMH5"/>
<evidence type="ECO:0000256" key="1">
    <source>
        <dbReference type="ARBA" id="ARBA00008956"/>
    </source>
</evidence>
<feature type="compositionally biased region" description="Basic residues" evidence="6">
    <location>
        <begin position="1039"/>
        <end position="1057"/>
    </location>
</feature>
<feature type="coiled-coil region" evidence="5">
    <location>
        <begin position="419"/>
        <end position="502"/>
    </location>
</feature>
<comment type="similarity">
    <text evidence="1">Belongs to the Frigida family.</text>
</comment>
<dbReference type="SUPFAM" id="SSF57997">
    <property type="entry name" value="Tropomyosin"/>
    <property type="match status" value="1"/>
</dbReference>
<feature type="compositionally biased region" description="Polar residues" evidence="6">
    <location>
        <begin position="996"/>
        <end position="1010"/>
    </location>
</feature>
<accession>A0A0A0LMH5</accession>
<evidence type="ECO:0000256" key="4">
    <source>
        <dbReference type="ARBA" id="ARBA00023089"/>
    </source>
</evidence>
<dbReference type="OrthoDB" id="1166041at2759"/>
<feature type="coiled-coil region" evidence="5">
    <location>
        <begin position="307"/>
        <end position="334"/>
    </location>
</feature>
<evidence type="ECO:0000256" key="5">
    <source>
        <dbReference type="SAM" id="Coils"/>
    </source>
</evidence>
<reference evidence="7 8" key="1">
    <citation type="journal article" date="2009" name="Nat. Genet.">
        <title>The genome of the cucumber, Cucumis sativus L.</title>
        <authorList>
            <person name="Huang S."/>
            <person name="Li R."/>
            <person name="Zhang Z."/>
            <person name="Li L."/>
            <person name="Gu X."/>
            <person name="Fan W."/>
            <person name="Lucas W.J."/>
            <person name="Wang X."/>
            <person name="Xie B."/>
            <person name="Ni P."/>
            <person name="Ren Y."/>
            <person name="Zhu H."/>
            <person name="Li J."/>
            <person name="Lin K."/>
            <person name="Jin W."/>
            <person name="Fei Z."/>
            <person name="Li G."/>
            <person name="Staub J."/>
            <person name="Kilian A."/>
            <person name="van der Vossen E.A."/>
            <person name="Wu Y."/>
            <person name="Guo J."/>
            <person name="He J."/>
            <person name="Jia Z."/>
            <person name="Ren Y."/>
            <person name="Tian G."/>
            <person name="Lu Y."/>
            <person name="Ruan J."/>
            <person name="Qian W."/>
            <person name="Wang M."/>
            <person name="Huang Q."/>
            <person name="Li B."/>
            <person name="Xuan Z."/>
            <person name="Cao J."/>
            <person name="Asan"/>
            <person name="Wu Z."/>
            <person name="Zhang J."/>
            <person name="Cai Q."/>
            <person name="Bai Y."/>
            <person name="Zhao B."/>
            <person name="Han Y."/>
            <person name="Li Y."/>
            <person name="Li X."/>
            <person name="Wang S."/>
            <person name="Shi Q."/>
            <person name="Liu S."/>
            <person name="Cho W.K."/>
            <person name="Kim J.Y."/>
            <person name="Xu Y."/>
            <person name="Heller-Uszynska K."/>
            <person name="Miao H."/>
            <person name="Cheng Z."/>
            <person name="Zhang S."/>
            <person name="Wu J."/>
            <person name="Yang Y."/>
            <person name="Kang H."/>
            <person name="Li M."/>
            <person name="Liang H."/>
            <person name="Ren X."/>
            <person name="Shi Z."/>
            <person name="Wen M."/>
            <person name="Jian M."/>
            <person name="Yang H."/>
            <person name="Zhang G."/>
            <person name="Yang Z."/>
            <person name="Chen R."/>
            <person name="Liu S."/>
            <person name="Li J."/>
            <person name="Ma L."/>
            <person name="Liu H."/>
            <person name="Zhou Y."/>
            <person name="Zhao J."/>
            <person name="Fang X."/>
            <person name="Li G."/>
            <person name="Fang L."/>
            <person name="Li Y."/>
            <person name="Liu D."/>
            <person name="Zheng H."/>
            <person name="Zhang Y."/>
            <person name="Qin N."/>
            <person name="Li Z."/>
            <person name="Yang G."/>
            <person name="Yang S."/>
            <person name="Bolund L."/>
            <person name="Kristiansen K."/>
            <person name="Zheng H."/>
            <person name="Li S."/>
            <person name="Zhang X."/>
            <person name="Yang H."/>
            <person name="Wang J."/>
            <person name="Sun R."/>
            <person name="Zhang B."/>
            <person name="Jiang S."/>
            <person name="Wang J."/>
            <person name="Du Y."/>
            <person name="Li S."/>
        </authorList>
    </citation>
    <scope>NUCLEOTIDE SEQUENCE [LARGE SCALE GENOMIC DNA]</scope>
    <source>
        <strain evidence="8">cv. 9930</strain>
    </source>
</reference>
<reference evidence="7 8" key="3">
    <citation type="journal article" date="2010" name="BMC Genomics">
        <title>Transcriptome sequencing and comparative analysis of cucumber flowers with different sex types.</title>
        <authorList>
            <person name="Guo S."/>
            <person name="Zheng Y."/>
            <person name="Joung J.G."/>
            <person name="Liu S."/>
            <person name="Zhang Z."/>
            <person name="Crasta O.R."/>
            <person name="Sobral B.W."/>
            <person name="Xu Y."/>
            <person name="Huang S."/>
            <person name="Fei Z."/>
        </authorList>
    </citation>
    <scope>NUCLEOTIDE SEQUENCE [LARGE SCALE GENOMIC DNA]</scope>
    <source>
        <strain evidence="8">cv. 9930</strain>
    </source>
</reference>
<dbReference type="Pfam" id="PF07899">
    <property type="entry name" value="Frigida"/>
    <property type="match status" value="2"/>
</dbReference>
<dbReference type="InterPro" id="IPR012474">
    <property type="entry name" value="Frigida"/>
</dbReference>
<keyword evidence="2" id="KW-0217">Developmental protein</keyword>
<name>A0A0A0LMH5_CUCSA</name>
<feature type="compositionally biased region" description="Basic residues" evidence="6">
    <location>
        <begin position="1065"/>
        <end position="1081"/>
    </location>
</feature>
<dbReference type="Proteomes" id="UP000029981">
    <property type="component" value="Chromosome 2"/>
</dbReference>
<dbReference type="GO" id="GO:0030154">
    <property type="term" value="P:cell differentiation"/>
    <property type="evidence" value="ECO:0007669"/>
    <property type="project" value="UniProtKB-KW"/>
</dbReference>
<dbReference type="PANTHER" id="PTHR31791:SF37">
    <property type="entry name" value="A_TM021B04.7 PROTEIN"/>
    <property type="match status" value="1"/>
</dbReference>
<evidence type="ECO:0000313" key="8">
    <source>
        <dbReference type="Proteomes" id="UP000029981"/>
    </source>
</evidence>
<evidence type="ECO:0000256" key="2">
    <source>
        <dbReference type="ARBA" id="ARBA00022473"/>
    </source>
</evidence>
<feature type="coiled-coil region" evidence="5">
    <location>
        <begin position="193"/>
        <end position="278"/>
    </location>
</feature>
<reference evidence="7 8" key="2">
    <citation type="journal article" date="2009" name="PLoS ONE">
        <title>An integrated genetic and cytogenetic map of the cucumber genome.</title>
        <authorList>
            <person name="Ren Y."/>
            <person name="Zhang Z."/>
            <person name="Liu J."/>
            <person name="Staub J.E."/>
            <person name="Han Y."/>
            <person name="Cheng Z."/>
            <person name="Li X."/>
            <person name="Lu J."/>
            <person name="Miao H."/>
            <person name="Kang H."/>
            <person name="Xie B."/>
            <person name="Gu X."/>
            <person name="Wang X."/>
            <person name="Du Y."/>
            <person name="Jin W."/>
            <person name="Huang S."/>
        </authorList>
    </citation>
    <scope>NUCLEOTIDE SEQUENCE [LARGE SCALE GENOMIC DNA]</scope>
    <source>
        <strain evidence="8">cv. 9930</strain>
    </source>
</reference>
<keyword evidence="4" id="KW-0287">Flowering</keyword>
<reference evidence="7 8" key="4">
    <citation type="journal article" date="2011" name="BMC Genomics">
        <title>RNA-Seq improves annotation of protein-coding genes in the cucumber genome.</title>
        <authorList>
            <person name="Li Z."/>
            <person name="Zhang Z."/>
            <person name="Yan P."/>
            <person name="Huang S."/>
            <person name="Fei Z."/>
            <person name="Lin K."/>
        </authorList>
    </citation>
    <scope>NUCLEOTIDE SEQUENCE [LARGE SCALE GENOMIC DNA]</scope>
    <source>
        <strain evidence="8">cv. 9930</strain>
    </source>
</reference>
<feature type="region of interest" description="Disordered" evidence="6">
    <location>
        <begin position="1123"/>
        <end position="1142"/>
    </location>
</feature>
<evidence type="ECO:0000256" key="3">
    <source>
        <dbReference type="ARBA" id="ARBA00022782"/>
    </source>
</evidence>
<keyword evidence="5" id="KW-0175">Coiled coil</keyword>
<evidence type="ECO:0000256" key="6">
    <source>
        <dbReference type="SAM" id="MobiDB-lite"/>
    </source>
</evidence>
<dbReference type="EMBL" id="CM002923">
    <property type="protein sequence ID" value="KGN61967.1"/>
    <property type="molecule type" value="Genomic_DNA"/>
</dbReference>